<dbReference type="Proteomes" id="UP001059824">
    <property type="component" value="Chromosome"/>
</dbReference>
<reference evidence="1" key="1">
    <citation type="journal article" date="2021" name="Nat. Microbiol.">
        <title>Cocultivation of an ultrasmall environmental parasitic bacterium with lytic ability against bacteria associated with wastewater foams.</title>
        <authorList>
            <person name="Batinovic S."/>
            <person name="Rose J.J.A."/>
            <person name="Ratcliffe J."/>
            <person name="Seviour R.J."/>
            <person name="Petrovski S."/>
        </authorList>
    </citation>
    <scope>NUCLEOTIDE SEQUENCE</scope>
    <source>
        <strain evidence="1">JR1</strain>
    </source>
</reference>
<protein>
    <submittedName>
        <fullName evidence="1">Uncharacterized protein</fullName>
    </submittedName>
</protein>
<dbReference type="KEGG" id="mama:GII36_01510"/>
<dbReference type="EMBL" id="CP045921">
    <property type="protein sequence ID" value="QHN42524.1"/>
    <property type="molecule type" value="Genomic_DNA"/>
</dbReference>
<name>A0A857MIX9_9BACT</name>
<gene>
    <name evidence="1" type="ORF">GII36_01510</name>
</gene>
<evidence type="ECO:0000313" key="1">
    <source>
        <dbReference type="EMBL" id="QHN42524.1"/>
    </source>
</evidence>
<proteinExistence type="predicted"/>
<accession>A0A857MIX9</accession>
<sequence length="162" mass="18450">MNMSISHESSPQPEDPHDSELLNLFEQEFGNFYIDVKDQQAFLREARQRLDSALHPLRTWERVADAFPDLIRDAPWETHFHKTLRGDILLDVEYCSADSATSRPKRAALTVASFDDAEQPQTGTHFTEADVRALDSYFSYIDLAKSGGLLPDLGHNYRLPTL</sequence>
<keyword evidence="2" id="KW-1185">Reference proteome</keyword>
<dbReference type="AlphaFoldDB" id="A0A857MIX9"/>
<evidence type="ECO:0000313" key="2">
    <source>
        <dbReference type="Proteomes" id="UP001059824"/>
    </source>
</evidence>
<organism evidence="1 2">
    <name type="scientific">Candidatus Mycosynbacter amalyticus</name>
    <dbReference type="NCBI Taxonomy" id="2665156"/>
    <lineage>
        <taxon>Bacteria</taxon>
        <taxon>Candidatus Saccharimonadota</taxon>
        <taxon>Candidatus Saccharimonadota incertae sedis</taxon>
        <taxon>Candidatus Mycosynbacter</taxon>
    </lineage>
</organism>